<feature type="region of interest" description="Disordered" evidence="1">
    <location>
        <begin position="377"/>
        <end position="407"/>
    </location>
</feature>
<dbReference type="EMBL" id="LSRX01001965">
    <property type="protein sequence ID" value="OLP76635.1"/>
    <property type="molecule type" value="Genomic_DNA"/>
</dbReference>
<organism evidence="2 3">
    <name type="scientific">Symbiodinium microadriaticum</name>
    <name type="common">Dinoflagellate</name>
    <name type="synonym">Zooxanthella microadriatica</name>
    <dbReference type="NCBI Taxonomy" id="2951"/>
    <lineage>
        <taxon>Eukaryota</taxon>
        <taxon>Sar</taxon>
        <taxon>Alveolata</taxon>
        <taxon>Dinophyceae</taxon>
        <taxon>Suessiales</taxon>
        <taxon>Symbiodiniaceae</taxon>
        <taxon>Symbiodinium</taxon>
    </lineage>
</organism>
<name>A0A1Q9C140_SYMMI</name>
<evidence type="ECO:0008006" key="4">
    <source>
        <dbReference type="Google" id="ProtNLM"/>
    </source>
</evidence>
<accession>A0A1Q9C140</accession>
<keyword evidence="3" id="KW-1185">Reference proteome</keyword>
<evidence type="ECO:0000313" key="3">
    <source>
        <dbReference type="Proteomes" id="UP000186817"/>
    </source>
</evidence>
<evidence type="ECO:0000256" key="1">
    <source>
        <dbReference type="SAM" id="MobiDB-lite"/>
    </source>
</evidence>
<proteinExistence type="predicted"/>
<evidence type="ECO:0000313" key="2">
    <source>
        <dbReference type="EMBL" id="OLP76635.1"/>
    </source>
</evidence>
<comment type="caution">
    <text evidence="2">The sequence shown here is derived from an EMBL/GenBank/DDBJ whole genome shotgun (WGS) entry which is preliminary data.</text>
</comment>
<reference evidence="2 3" key="1">
    <citation type="submission" date="2016-02" db="EMBL/GenBank/DDBJ databases">
        <title>Genome analysis of coral dinoflagellate symbionts highlights evolutionary adaptations to a symbiotic lifestyle.</title>
        <authorList>
            <person name="Aranda M."/>
            <person name="Li Y."/>
            <person name="Liew Y.J."/>
            <person name="Baumgarten S."/>
            <person name="Simakov O."/>
            <person name="Wilson M."/>
            <person name="Piel J."/>
            <person name="Ashoor H."/>
            <person name="Bougouffa S."/>
            <person name="Bajic V.B."/>
            <person name="Ryu T."/>
            <person name="Ravasi T."/>
            <person name="Bayer T."/>
            <person name="Micklem G."/>
            <person name="Kim H."/>
            <person name="Bhak J."/>
            <person name="Lajeunesse T.C."/>
            <person name="Voolstra C.R."/>
        </authorList>
    </citation>
    <scope>NUCLEOTIDE SEQUENCE [LARGE SCALE GENOMIC DNA]</scope>
    <source>
        <strain evidence="2 3">CCMP2467</strain>
    </source>
</reference>
<feature type="compositionally biased region" description="Basic and acidic residues" evidence="1">
    <location>
        <begin position="1"/>
        <end position="11"/>
    </location>
</feature>
<dbReference type="OrthoDB" id="446848at2759"/>
<dbReference type="AlphaFoldDB" id="A0A1Q9C140"/>
<feature type="region of interest" description="Disordered" evidence="1">
    <location>
        <begin position="1"/>
        <end position="21"/>
    </location>
</feature>
<sequence>MHTREPAKYNKPELGSCAAPTSASRRTVLTAAALAPGTEDTCAALSDPARRPPALLTEILADVRDLQPDAPATLTDAAIGQALRSSRRGTAAGLSVATCEHHKLLLNDAEALELFAHAANLLASAQIPANIAAALAVSRLTALRKPAGGVRGIATGDTFRTLVSRCLARQYADTFDQATRPYHFALQKRAGTGALSGTQRAAIDLDADATIVSLDGRSAYDTISRAAFLCKLCEVAPALVPFVRLWYGQESTYYWWDASGARQSIRQGEGCEQGDALAPALYTRLASTPPSLLPTKALGFGVPAASDLRAQHDELLRPALAEFWVSRVFATLGDPERRAVGVSGSDASGSAPVAAAQAVSHLAEHCCHVRDACNAERHGKPQNTAPPLNPRRPVPNNTSLPPPSSAALSACWHAEASGQQMEESPATHVAECARPPAVLPLQLSQRSQALEKRKIRRAPGDEDPAEATITRQRGDIAGQPPCGRSAYRFVAVPGRAPIVFLYVQVQQLFASSLYVRTGALMAGSRVLQALDGFSLCRFRHQALDRRLLLLRGTARNR</sequence>
<dbReference type="Proteomes" id="UP000186817">
    <property type="component" value="Unassembled WGS sequence"/>
</dbReference>
<gene>
    <name evidence="2" type="ORF">AK812_SmicGene43401</name>
</gene>
<feature type="compositionally biased region" description="Low complexity" evidence="1">
    <location>
        <begin position="394"/>
        <end position="407"/>
    </location>
</feature>
<protein>
    <recommendedName>
        <fullName evidence="4">Reverse transcriptase domain-containing protein</fullName>
    </recommendedName>
</protein>